<dbReference type="Gene3D" id="2.40.180.10">
    <property type="entry name" value="Catalase core domain"/>
    <property type="match status" value="2"/>
</dbReference>
<evidence type="ECO:0000259" key="5">
    <source>
        <dbReference type="SMART" id="SM01060"/>
    </source>
</evidence>
<evidence type="ECO:0000256" key="1">
    <source>
        <dbReference type="ARBA" id="ARBA00001971"/>
    </source>
</evidence>
<dbReference type="PROSITE" id="PS51402">
    <property type="entry name" value="CATALASE_3"/>
    <property type="match status" value="1"/>
</dbReference>
<organism evidence="6">
    <name type="scientific">Eucalyptus grandis</name>
    <name type="common">Flooded gum</name>
    <dbReference type="NCBI Taxonomy" id="71139"/>
    <lineage>
        <taxon>Eukaryota</taxon>
        <taxon>Viridiplantae</taxon>
        <taxon>Streptophyta</taxon>
        <taxon>Embryophyta</taxon>
        <taxon>Tracheophyta</taxon>
        <taxon>Spermatophyta</taxon>
        <taxon>Magnoliopsida</taxon>
        <taxon>eudicotyledons</taxon>
        <taxon>Gunneridae</taxon>
        <taxon>Pentapetalae</taxon>
        <taxon>rosids</taxon>
        <taxon>malvids</taxon>
        <taxon>Myrtales</taxon>
        <taxon>Myrtaceae</taxon>
        <taxon>Myrtoideae</taxon>
        <taxon>Eucalypteae</taxon>
        <taxon>Eucalyptus</taxon>
    </lineage>
</organism>
<evidence type="ECO:0000256" key="4">
    <source>
        <dbReference type="ARBA" id="ARBA00023140"/>
    </source>
</evidence>
<dbReference type="GO" id="GO:0020037">
    <property type="term" value="F:heme binding"/>
    <property type="evidence" value="ECO:0000318"/>
    <property type="project" value="GO_Central"/>
</dbReference>
<gene>
    <name evidence="6" type="ORF">EUGRSUZ_F03561</name>
</gene>
<dbReference type="Pfam" id="PF00199">
    <property type="entry name" value="Catalase"/>
    <property type="match status" value="2"/>
</dbReference>
<dbReference type="PROSITE" id="PS00437">
    <property type="entry name" value="CATALASE_1"/>
    <property type="match status" value="1"/>
</dbReference>
<accession>A0A059BWE5</accession>
<evidence type="ECO:0000256" key="3">
    <source>
        <dbReference type="ARBA" id="ARBA00012314"/>
    </source>
</evidence>
<evidence type="ECO:0000256" key="2">
    <source>
        <dbReference type="ARBA" id="ARBA00004275"/>
    </source>
</evidence>
<dbReference type="PANTHER" id="PTHR11465">
    <property type="entry name" value="CATALASE"/>
    <property type="match status" value="1"/>
</dbReference>
<comment type="subcellular location">
    <subcellularLocation>
        <location evidence="2">Peroxisome</location>
    </subcellularLocation>
</comment>
<dbReference type="EMBL" id="KK198758">
    <property type="protein sequence ID" value="KCW70319.1"/>
    <property type="molecule type" value="Genomic_DNA"/>
</dbReference>
<dbReference type="InterPro" id="IPR020835">
    <property type="entry name" value="Catalase_sf"/>
</dbReference>
<dbReference type="SUPFAM" id="SSF56634">
    <property type="entry name" value="Heme-dependent catalase-like"/>
    <property type="match status" value="1"/>
</dbReference>
<protein>
    <recommendedName>
        <fullName evidence="3">catalase</fullName>
        <ecNumber evidence="3">1.11.1.6</ecNumber>
    </recommendedName>
</protein>
<dbReference type="GO" id="GO:0005737">
    <property type="term" value="C:cytoplasm"/>
    <property type="evidence" value="ECO:0000318"/>
    <property type="project" value="GO_Central"/>
</dbReference>
<dbReference type="InParanoid" id="A0A059BWE5"/>
<proteinExistence type="predicted"/>
<name>A0A059BWE5_EUCGR</name>
<dbReference type="GO" id="GO:0005886">
    <property type="term" value="C:plasma membrane"/>
    <property type="evidence" value="ECO:0000318"/>
    <property type="project" value="GO_Central"/>
</dbReference>
<dbReference type="OMA" id="IWCETIP"/>
<dbReference type="AlphaFoldDB" id="A0A059BWE5"/>
<dbReference type="GO" id="GO:0004096">
    <property type="term" value="F:catalase activity"/>
    <property type="evidence" value="ECO:0000318"/>
    <property type="project" value="GO_Central"/>
</dbReference>
<dbReference type="PANTHER" id="PTHR11465:SF23">
    <property type="entry name" value="CATALASE-2"/>
    <property type="match status" value="1"/>
</dbReference>
<feature type="domain" description="Catalase core" evidence="5">
    <location>
        <begin position="1"/>
        <end position="269"/>
    </location>
</feature>
<dbReference type="InterPro" id="IPR011614">
    <property type="entry name" value="Catalase_core"/>
</dbReference>
<dbReference type="InterPro" id="IPR018028">
    <property type="entry name" value="Catalase"/>
</dbReference>
<dbReference type="STRING" id="71139.A0A059BWE5"/>
<dbReference type="GO" id="GO:0005777">
    <property type="term" value="C:peroxisome"/>
    <property type="evidence" value="ECO:0000318"/>
    <property type="project" value="GO_Central"/>
</dbReference>
<dbReference type="Gramene" id="KCW70319">
    <property type="protein sequence ID" value="KCW70319"/>
    <property type="gene ID" value="EUGRSUZ_F03561"/>
</dbReference>
<dbReference type="GO" id="GO:0042542">
    <property type="term" value="P:response to hydrogen peroxide"/>
    <property type="evidence" value="ECO:0000318"/>
    <property type="project" value="GO_Central"/>
</dbReference>
<dbReference type="GO" id="GO:0042744">
    <property type="term" value="P:hydrogen peroxide catabolic process"/>
    <property type="evidence" value="ECO:0000318"/>
    <property type="project" value="GO_Central"/>
</dbReference>
<reference evidence="6" key="1">
    <citation type="submission" date="2013-07" db="EMBL/GenBank/DDBJ databases">
        <title>The genome of Eucalyptus grandis.</title>
        <authorList>
            <person name="Schmutz J."/>
            <person name="Hayes R."/>
            <person name="Myburg A."/>
            <person name="Tuskan G."/>
            <person name="Grattapaglia D."/>
            <person name="Rokhsar D.S."/>
        </authorList>
    </citation>
    <scope>NUCLEOTIDE SEQUENCE</scope>
    <source>
        <tissue evidence="6">Leaf extractions</tissue>
    </source>
</reference>
<keyword evidence="4" id="KW-0576">Peroxisome</keyword>
<dbReference type="SMART" id="SM01060">
    <property type="entry name" value="Catalase"/>
    <property type="match status" value="1"/>
</dbReference>
<sequence length="311" mass="35684">MDTGCLIILHGDEQGVFITIVEVEVKCMGSALDIPSSNVVSQLQSQQFEGLQITLIWCETIPVFFIRDGKPNPKSHVQENWRILDVLAHHPESLGMFTLLFDDTGIPQDERNMTGSGVNTYALINKARKAHYVKFHWKQTCGVKSLLEEEAIRVGGSNHSLATRDLYDSIAAGNYLEWKLFVQIMDTDYKDKFDFDPLDLAFCPSIVVPGVYYSDDKLLQVRIFSYSDAQTDRFAPNYLQLPSNAPKCAHHYSHHEEINYFPSRYDPVRHAERYPIPTAMLTGKREKENNFKQPGERYRSRAPDRQEQFIC</sequence>
<dbReference type="EC" id="1.11.1.6" evidence="3"/>
<dbReference type="InterPro" id="IPR002226">
    <property type="entry name" value="Catalase_haem_BS"/>
</dbReference>
<evidence type="ECO:0000313" key="6">
    <source>
        <dbReference type="EMBL" id="KCW70319.1"/>
    </source>
</evidence>
<comment type="cofactor">
    <cofactor evidence="1">
        <name>heme</name>
        <dbReference type="ChEBI" id="CHEBI:30413"/>
    </cofactor>
</comment>